<dbReference type="GO" id="GO:0003676">
    <property type="term" value="F:nucleic acid binding"/>
    <property type="evidence" value="ECO:0007669"/>
    <property type="project" value="InterPro"/>
</dbReference>
<reference evidence="1 2" key="1">
    <citation type="submission" date="2016-04" db="EMBL/GenBank/DDBJ databases">
        <title>A degradative enzymes factory behind the ericoid mycorrhizal symbiosis.</title>
        <authorList>
            <consortium name="DOE Joint Genome Institute"/>
            <person name="Martino E."/>
            <person name="Morin E."/>
            <person name="Grelet G."/>
            <person name="Kuo A."/>
            <person name="Kohler A."/>
            <person name="Daghino S."/>
            <person name="Barry K."/>
            <person name="Choi C."/>
            <person name="Cichocki N."/>
            <person name="Clum A."/>
            <person name="Copeland A."/>
            <person name="Hainaut M."/>
            <person name="Haridas S."/>
            <person name="Labutti K."/>
            <person name="Lindquist E."/>
            <person name="Lipzen A."/>
            <person name="Khouja H.-R."/>
            <person name="Murat C."/>
            <person name="Ohm R."/>
            <person name="Olson A."/>
            <person name="Spatafora J."/>
            <person name="Veneault-Fourrey C."/>
            <person name="Henrissat B."/>
            <person name="Grigoriev I."/>
            <person name="Martin F."/>
            <person name="Perotto S."/>
        </authorList>
    </citation>
    <scope>NUCLEOTIDE SEQUENCE [LARGE SCALE GENOMIC DNA]</scope>
    <source>
        <strain evidence="1 2">F</strain>
    </source>
</reference>
<dbReference type="Gene3D" id="3.30.420.10">
    <property type="entry name" value="Ribonuclease H-like superfamily/Ribonuclease H"/>
    <property type="match status" value="1"/>
</dbReference>
<accession>A0A2J6QZ29</accession>
<protein>
    <submittedName>
        <fullName evidence="1">Uncharacterized protein</fullName>
    </submittedName>
</protein>
<keyword evidence="2" id="KW-1185">Reference proteome</keyword>
<dbReference type="STRING" id="1149755.A0A2J6QZ29"/>
<name>A0A2J6QZ29_HYAVF</name>
<organism evidence="1 2">
    <name type="scientific">Hyaloscypha variabilis (strain UAMH 11265 / GT02V1 / F)</name>
    <name type="common">Meliniomyces variabilis</name>
    <dbReference type="NCBI Taxonomy" id="1149755"/>
    <lineage>
        <taxon>Eukaryota</taxon>
        <taxon>Fungi</taxon>
        <taxon>Dikarya</taxon>
        <taxon>Ascomycota</taxon>
        <taxon>Pezizomycotina</taxon>
        <taxon>Leotiomycetes</taxon>
        <taxon>Helotiales</taxon>
        <taxon>Hyaloscyphaceae</taxon>
        <taxon>Hyaloscypha</taxon>
        <taxon>Hyaloscypha variabilis</taxon>
    </lineage>
</organism>
<sequence length="61" mass="7596">DDIKDYIQEHHLKVHSSYKRLRVIIWEAWESIIYERVRELVHSMRDRYQAVINVDGRHTKY</sequence>
<dbReference type="Proteomes" id="UP000235786">
    <property type="component" value="Unassembled WGS sequence"/>
</dbReference>
<feature type="non-terminal residue" evidence="1">
    <location>
        <position position="1"/>
    </location>
</feature>
<gene>
    <name evidence="1" type="ORF">L207DRAFT_441861</name>
</gene>
<dbReference type="EMBL" id="KZ613962">
    <property type="protein sequence ID" value="PMD31536.1"/>
    <property type="molecule type" value="Genomic_DNA"/>
</dbReference>
<evidence type="ECO:0000313" key="1">
    <source>
        <dbReference type="EMBL" id="PMD31536.1"/>
    </source>
</evidence>
<evidence type="ECO:0000313" key="2">
    <source>
        <dbReference type="Proteomes" id="UP000235786"/>
    </source>
</evidence>
<dbReference type="InterPro" id="IPR036397">
    <property type="entry name" value="RNaseH_sf"/>
</dbReference>
<dbReference type="OrthoDB" id="3478007at2759"/>
<proteinExistence type="predicted"/>
<dbReference type="AlphaFoldDB" id="A0A2J6QZ29"/>